<dbReference type="PRINTS" id="PR00509">
    <property type="entry name" value="PGMPMM"/>
</dbReference>
<evidence type="ECO:0000313" key="14">
    <source>
        <dbReference type="EMBL" id="MDV6300782.1"/>
    </source>
</evidence>
<dbReference type="FunFam" id="3.30.310.50:FF:000001">
    <property type="entry name" value="Phosphoglucosamine mutase"/>
    <property type="match status" value="1"/>
</dbReference>
<keyword evidence="5 9" id="KW-0413">Isomerase</keyword>
<feature type="domain" description="Alpha-D-phosphohexomutase alpha/beta/alpha" evidence="11">
    <location>
        <begin position="3"/>
        <end position="140"/>
    </location>
</feature>
<keyword evidence="2 9" id="KW-0597">Phosphoprotein</keyword>
<evidence type="ECO:0000256" key="6">
    <source>
        <dbReference type="ARBA" id="ARBA00050364"/>
    </source>
</evidence>
<feature type="domain" description="Alpha-D-phosphohexomutase alpha/beta/alpha" evidence="13">
    <location>
        <begin position="265"/>
        <end position="372"/>
    </location>
</feature>
<dbReference type="InterPro" id="IPR005843">
    <property type="entry name" value="A-D-PHexomutase_C"/>
</dbReference>
<dbReference type="InterPro" id="IPR005844">
    <property type="entry name" value="A-D-PHexomutase_a/b/a-I"/>
</dbReference>
<proteinExistence type="inferred from homology"/>
<dbReference type="EMBL" id="JAWLKJ010000005">
    <property type="protein sequence ID" value="MDV6300782.1"/>
    <property type="molecule type" value="Genomic_DNA"/>
</dbReference>
<feature type="binding site" evidence="9">
    <location>
        <position position="252"/>
    </location>
    <ligand>
        <name>Mg(2+)</name>
        <dbReference type="ChEBI" id="CHEBI:18420"/>
    </ligand>
</feature>
<dbReference type="GO" id="GO:0000287">
    <property type="term" value="F:magnesium ion binding"/>
    <property type="evidence" value="ECO:0007669"/>
    <property type="project" value="UniProtKB-UniRule"/>
</dbReference>
<feature type="active site" description="Phosphoserine intermediate" evidence="9">
    <location>
        <position position="108"/>
    </location>
</feature>
<sequence>MTRLFGTDGVRGLANRTLTVDLAVRLGAAAAAVLATEVEPSPRRAGSRPVAVVGRDPRVSGEMLEAALAAGLASQGVDVLLVGELPTPAVAHLTAQHEAELGAVISASHNAMPDNGIKFFAAGGHKLADEVEDRVEAALTDGAITGPTGSAIGRISRAPQEDALDGYVRHLLDATPGRLDGLVVVVDCANGAASAAAPRAYREAGATVIEIHASPDGYNINDNCGSTHLDDVRAAVRAHGADLGLAHDGDADRCLAIDASGEVVDGDQIMAILALAMRDSGELVGNTLVATIMSNLGLKVAMREAGIEITETKVGDRYVLERLREGGYSLGGEQSGHLVLPAHATTGDGVLTGLRLMARMAETGKSLAELAGVMTVLPQVLVNVPVEDKAAVVASGAVCDAVVGEERRLGSTGRVLLRPSGTEQLVRVMVEAEDANLAGEVAERLAGVVAAV</sequence>
<comment type="cofactor">
    <cofactor evidence="9">
        <name>Mg(2+)</name>
        <dbReference type="ChEBI" id="CHEBI:18420"/>
    </cofactor>
    <text evidence="9">Binds 1 Mg(2+) ion per subunit.</text>
</comment>
<comment type="similarity">
    <text evidence="1 9">Belongs to the phosphohexose mutase family.</text>
</comment>
<evidence type="ECO:0000256" key="3">
    <source>
        <dbReference type="ARBA" id="ARBA00022723"/>
    </source>
</evidence>
<evidence type="ECO:0000256" key="5">
    <source>
        <dbReference type="ARBA" id="ARBA00023235"/>
    </source>
</evidence>
<dbReference type="GO" id="GO:0004615">
    <property type="term" value="F:phosphomannomutase activity"/>
    <property type="evidence" value="ECO:0007669"/>
    <property type="project" value="TreeGrafter"/>
</dbReference>
<dbReference type="Pfam" id="PF02880">
    <property type="entry name" value="PGM_PMM_III"/>
    <property type="match status" value="1"/>
</dbReference>
<dbReference type="FunFam" id="3.40.120.10:FF:000001">
    <property type="entry name" value="Phosphoglucosamine mutase"/>
    <property type="match status" value="1"/>
</dbReference>
<evidence type="ECO:0000313" key="15">
    <source>
        <dbReference type="Proteomes" id="UP001185873"/>
    </source>
</evidence>
<evidence type="ECO:0000259" key="13">
    <source>
        <dbReference type="Pfam" id="PF02880"/>
    </source>
</evidence>
<dbReference type="SUPFAM" id="SSF55957">
    <property type="entry name" value="Phosphoglucomutase, C-terminal domain"/>
    <property type="match status" value="1"/>
</dbReference>
<comment type="caution">
    <text evidence="14">The sequence shown here is derived from an EMBL/GenBank/DDBJ whole genome shotgun (WGS) entry which is preliminary data.</text>
</comment>
<feature type="modified residue" description="Phosphoserine" evidence="9">
    <location>
        <position position="108"/>
    </location>
</feature>
<dbReference type="CDD" id="cd05802">
    <property type="entry name" value="GlmM"/>
    <property type="match status" value="1"/>
</dbReference>
<dbReference type="Gene3D" id="3.40.120.10">
    <property type="entry name" value="Alpha-D-Glucose-1,6-Bisphosphate, subunit A, domain 3"/>
    <property type="match status" value="3"/>
</dbReference>
<accession>A0AAE4R0G8</accession>
<dbReference type="GO" id="GO:0005975">
    <property type="term" value="P:carbohydrate metabolic process"/>
    <property type="evidence" value="ECO:0007669"/>
    <property type="project" value="InterPro"/>
</dbReference>
<dbReference type="InterPro" id="IPR005845">
    <property type="entry name" value="A-D-PHexomutase_a/b/a-II"/>
</dbReference>
<dbReference type="NCBIfam" id="TIGR01455">
    <property type="entry name" value="glmM"/>
    <property type="match status" value="1"/>
</dbReference>
<dbReference type="Pfam" id="PF02879">
    <property type="entry name" value="PGM_PMM_II"/>
    <property type="match status" value="1"/>
</dbReference>
<dbReference type="Pfam" id="PF00408">
    <property type="entry name" value="PGM_PMM_IV"/>
    <property type="match status" value="1"/>
</dbReference>
<evidence type="ECO:0000256" key="1">
    <source>
        <dbReference type="ARBA" id="ARBA00010231"/>
    </source>
</evidence>
<evidence type="ECO:0000256" key="9">
    <source>
        <dbReference type="HAMAP-Rule" id="MF_01554"/>
    </source>
</evidence>
<comment type="catalytic activity">
    <reaction evidence="6 9">
        <text>alpha-D-glucosamine 1-phosphate = D-glucosamine 6-phosphate</text>
        <dbReference type="Rhea" id="RHEA:23424"/>
        <dbReference type="ChEBI" id="CHEBI:58516"/>
        <dbReference type="ChEBI" id="CHEBI:58725"/>
        <dbReference type="EC" id="5.4.2.10"/>
    </reaction>
</comment>
<dbReference type="Pfam" id="PF02878">
    <property type="entry name" value="PGM_PMM_I"/>
    <property type="match status" value="1"/>
</dbReference>
<dbReference type="InterPro" id="IPR005841">
    <property type="entry name" value="Alpha-D-phosphohexomutase_SF"/>
</dbReference>
<dbReference type="FunFam" id="3.40.120.10:FF:000002">
    <property type="entry name" value="Phosphoglucosamine mutase"/>
    <property type="match status" value="1"/>
</dbReference>
<comment type="function">
    <text evidence="9">Catalyzes the conversion of glucosamine-6-phosphate to glucosamine-1-phosphate.</text>
</comment>
<feature type="domain" description="Alpha-D-phosphohexomutase C-terminal" evidence="10">
    <location>
        <begin position="381"/>
        <end position="446"/>
    </location>
</feature>
<dbReference type="GO" id="GO:0008966">
    <property type="term" value="F:phosphoglucosamine mutase activity"/>
    <property type="evidence" value="ECO:0007669"/>
    <property type="project" value="UniProtKB-UniRule"/>
</dbReference>
<dbReference type="InterPro" id="IPR006352">
    <property type="entry name" value="GlmM_bact"/>
</dbReference>
<organism evidence="14 15">
    <name type="scientific">Dietzia maris</name>
    <dbReference type="NCBI Taxonomy" id="37915"/>
    <lineage>
        <taxon>Bacteria</taxon>
        <taxon>Bacillati</taxon>
        <taxon>Actinomycetota</taxon>
        <taxon>Actinomycetes</taxon>
        <taxon>Mycobacteriales</taxon>
        <taxon>Dietziaceae</taxon>
        <taxon>Dietzia</taxon>
    </lineage>
</organism>
<dbReference type="Gene3D" id="3.30.310.50">
    <property type="entry name" value="Alpha-D-phosphohexomutase, C-terminal domain"/>
    <property type="match status" value="1"/>
</dbReference>
<dbReference type="GO" id="GO:0006048">
    <property type="term" value="P:UDP-N-acetylglucosamine biosynthetic process"/>
    <property type="evidence" value="ECO:0007669"/>
    <property type="project" value="TreeGrafter"/>
</dbReference>
<feature type="binding site" description="via phosphate group" evidence="9">
    <location>
        <position position="108"/>
    </location>
    <ligand>
        <name>Mg(2+)</name>
        <dbReference type="ChEBI" id="CHEBI:18420"/>
    </ligand>
</feature>
<dbReference type="HAMAP" id="MF_01554_B">
    <property type="entry name" value="GlmM_B"/>
    <property type="match status" value="1"/>
</dbReference>
<dbReference type="InterPro" id="IPR005846">
    <property type="entry name" value="A-D-PHexomutase_a/b/a-III"/>
</dbReference>
<protein>
    <recommendedName>
        <fullName evidence="8 9">Phosphoglucosamine mutase</fullName>
        <ecNumber evidence="7 9">5.4.2.10</ecNumber>
    </recommendedName>
</protein>
<dbReference type="RefSeq" id="WP_132063552.1">
    <property type="nucleotide sequence ID" value="NZ_JAWLKJ010000005.1"/>
</dbReference>
<dbReference type="GO" id="GO:0009252">
    <property type="term" value="P:peptidoglycan biosynthetic process"/>
    <property type="evidence" value="ECO:0007669"/>
    <property type="project" value="TreeGrafter"/>
</dbReference>
<feature type="domain" description="Alpha-D-phosphohexomutase alpha/beta/alpha" evidence="12">
    <location>
        <begin position="166"/>
        <end position="261"/>
    </location>
</feature>
<feature type="binding site" evidence="9">
    <location>
        <position position="250"/>
    </location>
    <ligand>
        <name>Mg(2+)</name>
        <dbReference type="ChEBI" id="CHEBI:18420"/>
    </ligand>
</feature>
<evidence type="ECO:0000256" key="8">
    <source>
        <dbReference type="ARBA" id="ARBA00068193"/>
    </source>
</evidence>
<evidence type="ECO:0000256" key="4">
    <source>
        <dbReference type="ARBA" id="ARBA00022842"/>
    </source>
</evidence>
<dbReference type="SUPFAM" id="SSF53738">
    <property type="entry name" value="Phosphoglucomutase, first 3 domains"/>
    <property type="match status" value="3"/>
</dbReference>
<gene>
    <name evidence="9 14" type="primary">glmM</name>
    <name evidence="14" type="ORF">R3P82_16860</name>
</gene>
<dbReference type="InterPro" id="IPR050060">
    <property type="entry name" value="Phosphoglucosamine_mutase"/>
</dbReference>
<dbReference type="PANTHER" id="PTHR42946:SF1">
    <property type="entry name" value="PHOSPHOGLUCOMUTASE (ALPHA-D-GLUCOSE-1,6-BISPHOSPHATE-DEPENDENT)"/>
    <property type="match status" value="1"/>
</dbReference>
<reference evidence="14" key="1">
    <citation type="submission" date="2023-10" db="EMBL/GenBank/DDBJ databases">
        <title>Development of a sustainable strategy for remediation of hydrocarbon-contaminated territories based on the waste exchange concept.</title>
        <authorList>
            <person name="Krivoruchko A."/>
        </authorList>
    </citation>
    <scope>NUCLEOTIDE SEQUENCE</scope>
    <source>
        <strain evidence="14">IEGM 1175</strain>
    </source>
</reference>
<name>A0AAE4R0G8_9ACTN</name>
<dbReference type="Proteomes" id="UP001185873">
    <property type="component" value="Unassembled WGS sequence"/>
</dbReference>
<evidence type="ECO:0000259" key="10">
    <source>
        <dbReference type="Pfam" id="PF00408"/>
    </source>
</evidence>
<keyword evidence="3 9" id="KW-0479">Metal-binding</keyword>
<dbReference type="EC" id="5.4.2.10" evidence="7 9"/>
<comment type="PTM">
    <text evidence="9">Activated by phosphorylation.</text>
</comment>
<evidence type="ECO:0000256" key="2">
    <source>
        <dbReference type="ARBA" id="ARBA00022553"/>
    </source>
</evidence>
<dbReference type="GO" id="GO:0005829">
    <property type="term" value="C:cytosol"/>
    <property type="evidence" value="ECO:0007669"/>
    <property type="project" value="TreeGrafter"/>
</dbReference>
<dbReference type="InterPro" id="IPR016055">
    <property type="entry name" value="A-D-PHexomutase_a/b/a-I/II/III"/>
</dbReference>
<feature type="binding site" evidence="9">
    <location>
        <position position="248"/>
    </location>
    <ligand>
        <name>Mg(2+)</name>
        <dbReference type="ChEBI" id="CHEBI:18420"/>
    </ligand>
</feature>
<dbReference type="PANTHER" id="PTHR42946">
    <property type="entry name" value="PHOSPHOHEXOSE MUTASE"/>
    <property type="match status" value="1"/>
</dbReference>
<dbReference type="AlphaFoldDB" id="A0AAE4R0G8"/>
<evidence type="ECO:0000259" key="12">
    <source>
        <dbReference type="Pfam" id="PF02879"/>
    </source>
</evidence>
<dbReference type="InterPro" id="IPR036900">
    <property type="entry name" value="A-D-PHexomutase_C_sf"/>
</dbReference>
<evidence type="ECO:0000256" key="7">
    <source>
        <dbReference type="ARBA" id="ARBA00066330"/>
    </source>
</evidence>
<evidence type="ECO:0000259" key="11">
    <source>
        <dbReference type="Pfam" id="PF02878"/>
    </source>
</evidence>
<keyword evidence="4 9" id="KW-0460">Magnesium</keyword>